<dbReference type="GO" id="GO:0016491">
    <property type="term" value="F:oxidoreductase activity"/>
    <property type="evidence" value="ECO:0007669"/>
    <property type="project" value="UniProtKB-KW"/>
</dbReference>
<proteinExistence type="inferred from homology"/>
<accession>A0A364LFW3</accession>
<dbReference type="Pfam" id="PF22725">
    <property type="entry name" value="GFO_IDH_MocA_C3"/>
    <property type="match status" value="1"/>
</dbReference>
<comment type="similarity">
    <text evidence="1">Belongs to the Gfo/Idh/MocA family.</text>
</comment>
<dbReference type="Proteomes" id="UP000249458">
    <property type="component" value="Unassembled WGS sequence"/>
</dbReference>
<dbReference type="Gene3D" id="3.30.360.10">
    <property type="entry name" value="Dihydrodipicolinate Reductase, domain 2"/>
    <property type="match status" value="1"/>
</dbReference>
<dbReference type="EMBL" id="MVJN01000012">
    <property type="protein sequence ID" value="RAP35007.1"/>
    <property type="molecule type" value="Genomic_DNA"/>
</dbReference>
<dbReference type="InterPro" id="IPR000683">
    <property type="entry name" value="Gfo/Idh/MocA-like_OxRdtase_N"/>
</dbReference>
<dbReference type="Gene3D" id="3.40.50.720">
    <property type="entry name" value="NAD(P)-binding Rossmann-like Domain"/>
    <property type="match status" value="1"/>
</dbReference>
<dbReference type="RefSeq" id="WP_112220522.1">
    <property type="nucleotide sequence ID" value="NZ_MVJN01000012.1"/>
</dbReference>
<organism evidence="5 6">
    <name type="scientific">Legionella quinlivanii</name>
    <dbReference type="NCBI Taxonomy" id="45073"/>
    <lineage>
        <taxon>Bacteria</taxon>
        <taxon>Pseudomonadati</taxon>
        <taxon>Pseudomonadota</taxon>
        <taxon>Gammaproteobacteria</taxon>
        <taxon>Legionellales</taxon>
        <taxon>Legionellaceae</taxon>
        <taxon>Legionella</taxon>
    </lineage>
</organism>
<feature type="domain" description="GFO/IDH/MocA-like oxidoreductase" evidence="4">
    <location>
        <begin position="133"/>
        <end position="246"/>
    </location>
</feature>
<evidence type="ECO:0000313" key="5">
    <source>
        <dbReference type="EMBL" id="RAP35007.1"/>
    </source>
</evidence>
<dbReference type="AlphaFoldDB" id="A0A364LFW3"/>
<dbReference type="InterPro" id="IPR055170">
    <property type="entry name" value="GFO_IDH_MocA-like_dom"/>
</dbReference>
<dbReference type="PANTHER" id="PTHR22604">
    <property type="entry name" value="OXIDOREDUCTASES"/>
    <property type="match status" value="1"/>
</dbReference>
<comment type="caution">
    <text evidence="5">The sequence shown here is derived from an EMBL/GenBank/DDBJ whole genome shotgun (WGS) entry which is preliminary data.</text>
</comment>
<evidence type="ECO:0000259" key="3">
    <source>
        <dbReference type="Pfam" id="PF01408"/>
    </source>
</evidence>
<evidence type="ECO:0000259" key="4">
    <source>
        <dbReference type="Pfam" id="PF22725"/>
    </source>
</evidence>
<reference evidence="5 6" key="1">
    <citation type="submission" date="2017-02" db="EMBL/GenBank/DDBJ databases">
        <title>Legionella quilivanii strain from human: case report and whole genome sequencing analysis.</title>
        <authorList>
            <person name="Lalancette C."/>
            <person name="Leduc J.-M."/>
            <person name="Levesque S."/>
            <person name="Fournier E."/>
            <person name="Saoud J."/>
            <person name="Faucher S.P."/>
            <person name="Bernard K."/>
            <person name="Martineau C."/>
            <person name="Longtin J."/>
        </authorList>
    </citation>
    <scope>NUCLEOTIDE SEQUENCE [LARGE SCALE GENOMIC DNA]</scope>
    <source>
        <strain evidence="5 6">ID143958</strain>
    </source>
</reference>
<gene>
    <name evidence="5" type="ORF">B1207_14000</name>
</gene>
<dbReference type="PANTHER" id="PTHR22604:SF105">
    <property type="entry name" value="TRANS-1,2-DIHYDROBENZENE-1,2-DIOL DEHYDROGENASE"/>
    <property type="match status" value="1"/>
</dbReference>
<evidence type="ECO:0000313" key="6">
    <source>
        <dbReference type="Proteomes" id="UP000249458"/>
    </source>
</evidence>
<dbReference type="InterPro" id="IPR036291">
    <property type="entry name" value="NAD(P)-bd_dom_sf"/>
</dbReference>
<feature type="domain" description="Gfo/Idh/MocA-like oxidoreductase N-terminal" evidence="3">
    <location>
        <begin position="6"/>
        <end position="123"/>
    </location>
</feature>
<dbReference type="SUPFAM" id="SSF55347">
    <property type="entry name" value="Glyceraldehyde-3-phosphate dehydrogenase-like, C-terminal domain"/>
    <property type="match status" value="1"/>
</dbReference>
<name>A0A364LFW3_9GAMM</name>
<protein>
    <submittedName>
        <fullName evidence="5">Uncharacterized protein</fullName>
    </submittedName>
</protein>
<dbReference type="Pfam" id="PF01408">
    <property type="entry name" value="GFO_IDH_MocA"/>
    <property type="match status" value="1"/>
</dbReference>
<evidence type="ECO:0000256" key="1">
    <source>
        <dbReference type="ARBA" id="ARBA00010928"/>
    </source>
</evidence>
<dbReference type="GO" id="GO:0000166">
    <property type="term" value="F:nucleotide binding"/>
    <property type="evidence" value="ECO:0007669"/>
    <property type="project" value="InterPro"/>
</dbReference>
<dbReference type="InterPro" id="IPR050984">
    <property type="entry name" value="Gfo/Idh/MocA_domain"/>
</dbReference>
<sequence length="336" mass="37497">MDQKTIKWGILGTSSISQHMAAAIAESRNGQVIAVAGRDAEKSKAFAKEFSISKPCNHYADLLTDPEIDAVYIGLPNHLHKEWAVKSLEAGKHVLCEKPLALNEEETLDIMATAQIKGLVCMEAIMYRCHPLIQEIKSILQQNLIGHVQLFQAVYTAKIAHLANPVAGGAIFNLGCYPLSLIRYLSTANVVNLKTIGIRNANHSHNDTRSSAILSFDDQSLAAITVSDDLDMSWQFAIWGTKGRLEMLSNPWFPNNGEQVFRVYRSNEEKPQEIKLTSPLSAYTYQINTMNTLIIEPSAKLLERVTLQESLENVRLLDEWRTQALSLAKEELDFCS</sequence>
<keyword evidence="2" id="KW-0560">Oxidoreductase</keyword>
<evidence type="ECO:0000256" key="2">
    <source>
        <dbReference type="ARBA" id="ARBA00023002"/>
    </source>
</evidence>
<dbReference type="SUPFAM" id="SSF51735">
    <property type="entry name" value="NAD(P)-binding Rossmann-fold domains"/>
    <property type="match status" value="1"/>
</dbReference>